<dbReference type="eggNOG" id="ENOG502Z7QC">
    <property type="taxonomic scope" value="Bacteria"/>
</dbReference>
<dbReference type="RefSeq" id="WP_023362907.1">
    <property type="nucleotide sequence ID" value="NC_022657.1"/>
</dbReference>
<protein>
    <recommendedName>
        <fullName evidence="3">DUF3626 domain-containing protein</fullName>
    </recommendedName>
</protein>
<dbReference type="HOGENOM" id="CLU_062259_0_0_11"/>
<dbReference type="Proteomes" id="UP000017746">
    <property type="component" value="Chromosome"/>
</dbReference>
<sequence length="300" mass="31451">MTDPVARALAHVRGLGAAGAPAVPARITVSFHPDRRLRDGRTVAEHLATEGVYRSQFETGISNGGLTARPGGDRERWEHRMFAGAYPSSVTAGRPVYGGLNLAGHPDGASPRFGSCHLVLRPEVAARATFSHGDSVTEPTIVGTSDTFGGIHAALLEQVARTGSALGVAAGSAEEWVAALGESRTAAGRTLDDYVEAQIHGGVDLTTDVEAVVADPSFSGTPTAAHLARLAPLSFHPGFELAPAEFPDHLRGPEAPQLARSLGVDVIDAAVLGRADTDPQLIKYLWHILVLLGRPHTLQE</sequence>
<accession>U5W3H6</accession>
<dbReference type="OrthoDB" id="3770261at2"/>
<dbReference type="InterPro" id="IPR022074">
    <property type="entry name" value="DUF3626"/>
</dbReference>
<keyword evidence="2" id="KW-1185">Reference proteome</keyword>
<dbReference type="KEGG" id="afs:AFR_21315"/>
<proteinExistence type="predicted"/>
<dbReference type="STRING" id="1246995.AFR_21315"/>
<evidence type="ECO:0000313" key="2">
    <source>
        <dbReference type="Proteomes" id="UP000017746"/>
    </source>
</evidence>
<dbReference type="Pfam" id="PF12294">
    <property type="entry name" value="DUF3626"/>
    <property type="match status" value="1"/>
</dbReference>
<dbReference type="AlphaFoldDB" id="U5W3H6"/>
<dbReference type="EMBL" id="CP006272">
    <property type="protein sequence ID" value="AGZ42535.1"/>
    <property type="molecule type" value="Genomic_DNA"/>
</dbReference>
<organism evidence="1 2">
    <name type="scientific">Actinoplanes friuliensis DSM 7358</name>
    <dbReference type="NCBI Taxonomy" id="1246995"/>
    <lineage>
        <taxon>Bacteria</taxon>
        <taxon>Bacillati</taxon>
        <taxon>Actinomycetota</taxon>
        <taxon>Actinomycetes</taxon>
        <taxon>Micromonosporales</taxon>
        <taxon>Micromonosporaceae</taxon>
        <taxon>Actinoplanes</taxon>
    </lineage>
</organism>
<reference evidence="1 2" key="1">
    <citation type="journal article" date="2014" name="J. Biotechnol.">
        <title>Complete genome sequence of the actinobacterium Actinoplanes friuliensis HAG 010964, producer of the lipopeptide antibiotic friulimycin.</title>
        <authorList>
            <person name="Ruckert C."/>
            <person name="Szczepanowski R."/>
            <person name="Albersmeier A."/>
            <person name="Goesmann A."/>
            <person name="Fischer N."/>
            <person name="Steinkamper A."/>
            <person name="Puhler A."/>
            <person name="Biener R."/>
            <person name="Schwartz D."/>
            <person name="Kalinowski J."/>
        </authorList>
    </citation>
    <scope>NUCLEOTIDE SEQUENCE [LARGE SCALE GENOMIC DNA]</scope>
    <source>
        <strain evidence="1 2">DSM 7358</strain>
    </source>
</reference>
<dbReference type="PATRIC" id="fig|1246995.3.peg.4324"/>
<name>U5W3H6_9ACTN</name>
<evidence type="ECO:0000313" key="1">
    <source>
        <dbReference type="EMBL" id="AGZ42535.1"/>
    </source>
</evidence>
<gene>
    <name evidence="1" type="ORF">AFR_21315</name>
</gene>
<evidence type="ECO:0008006" key="3">
    <source>
        <dbReference type="Google" id="ProtNLM"/>
    </source>
</evidence>